<dbReference type="OrthoDB" id="442460at2759"/>
<dbReference type="InterPro" id="IPR038765">
    <property type="entry name" value="Papain-like_cys_pep_sf"/>
</dbReference>
<dbReference type="KEGG" id="mgl:MGL_2705"/>
<dbReference type="InterPro" id="IPR051947">
    <property type="entry name" value="Sentrin-specific_protease"/>
</dbReference>
<proteinExistence type="inferred from homology"/>
<keyword evidence="2" id="KW-0597">Phosphoprotein</keyword>
<keyword evidence="9" id="KW-1185">Reference proteome</keyword>
<evidence type="ECO:0000256" key="1">
    <source>
        <dbReference type="ARBA" id="ARBA00005234"/>
    </source>
</evidence>
<evidence type="ECO:0000256" key="3">
    <source>
        <dbReference type="ARBA" id="ARBA00022670"/>
    </source>
</evidence>
<name>A8Q526_MALGO</name>
<protein>
    <recommendedName>
        <fullName evidence="7">Ubiquitin-like protease family profile domain-containing protein</fullName>
    </recommendedName>
</protein>
<dbReference type="GO" id="GO:0005737">
    <property type="term" value="C:cytoplasm"/>
    <property type="evidence" value="ECO:0007669"/>
    <property type="project" value="TreeGrafter"/>
</dbReference>
<keyword evidence="3" id="KW-0645">Protease</keyword>
<dbReference type="SUPFAM" id="SSF54001">
    <property type="entry name" value="Cysteine proteinases"/>
    <property type="match status" value="1"/>
</dbReference>
<comment type="caution">
    <text evidence="8">The sequence shown here is derived from an EMBL/GenBank/DDBJ whole genome shotgun (WGS) entry which is preliminary data.</text>
</comment>
<dbReference type="GO" id="GO:0006508">
    <property type="term" value="P:proteolysis"/>
    <property type="evidence" value="ECO:0007669"/>
    <property type="project" value="UniProtKB-KW"/>
</dbReference>
<evidence type="ECO:0000256" key="4">
    <source>
        <dbReference type="ARBA" id="ARBA00022786"/>
    </source>
</evidence>
<feature type="region of interest" description="Disordered" evidence="6">
    <location>
        <begin position="1"/>
        <end position="110"/>
    </location>
</feature>
<dbReference type="VEuPathDB" id="FungiDB:MGL_2705"/>
<evidence type="ECO:0000259" key="7">
    <source>
        <dbReference type="PROSITE" id="PS50600"/>
    </source>
</evidence>
<dbReference type="GO" id="GO:0070139">
    <property type="term" value="F:SUMO-specific endopeptidase activity"/>
    <property type="evidence" value="ECO:0007669"/>
    <property type="project" value="TreeGrafter"/>
</dbReference>
<reference evidence="8 9" key="1">
    <citation type="journal article" date="2007" name="Proc. Natl. Acad. Sci. U.S.A.">
        <title>Dandruff-associated Malassezia genomes reveal convergent and divergent virulence traits shared with plant and human fungal pathogens.</title>
        <authorList>
            <person name="Xu J."/>
            <person name="Saunders C.W."/>
            <person name="Hu P."/>
            <person name="Grant R.A."/>
            <person name="Boekhout T."/>
            <person name="Kuramae E.E."/>
            <person name="Kronstad J.W."/>
            <person name="Deangelis Y.M."/>
            <person name="Reeder N.L."/>
            <person name="Johnstone K.R."/>
            <person name="Leland M."/>
            <person name="Fieno A.M."/>
            <person name="Begley W.M."/>
            <person name="Sun Y."/>
            <person name="Lacey M.P."/>
            <person name="Chaudhary T."/>
            <person name="Keough T."/>
            <person name="Chu L."/>
            <person name="Sears R."/>
            <person name="Yuan B."/>
            <person name="Dawson T.L.Jr."/>
        </authorList>
    </citation>
    <scope>NUCLEOTIDE SEQUENCE [LARGE SCALE GENOMIC DNA]</scope>
    <source>
        <strain evidence="9">ATCC MYA-4612 / CBS 7966</strain>
    </source>
</reference>
<dbReference type="Proteomes" id="UP000008837">
    <property type="component" value="Unassembled WGS sequence"/>
</dbReference>
<accession>A8Q526</accession>
<feature type="domain" description="Ubiquitin-like protease family profile" evidence="7">
    <location>
        <begin position="352"/>
        <end position="438"/>
    </location>
</feature>
<dbReference type="MEROPS" id="C48.A09"/>
<keyword evidence="5" id="KW-0378">Hydrolase</keyword>
<dbReference type="PANTHER" id="PTHR46896">
    <property type="entry name" value="SENTRIN-SPECIFIC PROTEASE"/>
    <property type="match status" value="1"/>
</dbReference>
<dbReference type="InParanoid" id="A8Q526"/>
<sequence>MGASSPKRRAIEEKPLRPLPSSAMASPYRIPISPASFYASPTHSTQQSHSQDTLSHDAQPKQTSPNLHNKTGDDSRDEIDFLTPATSLHDRMRGKAPSNSSQAHMGPTAAMGRTSALTKCVNVRLRAVFVGQEYASRNEGVEVAAFQTHLTLFHRTTACAKVAFRDVLDTQLGGKEHALIAMSIKQKCSSARAIASLCGEAALDPCCLYMFVEPNDTSWPLLFDQVCTYTHAEKLTESACMALFEASLRSNTKTLRIPSSPSAHVRKPTPIVIGERRTAALEKARSDESTKPTCATGAAELVRSSTLTDSITAESARPIRYTRERTRLEEQQRKASQSKPILRYPASGPFAVTLLQSDVERLQEGEYLNDTLIEFGLRFLLERIKQREPNLAQQIHVFNTFFYHKLTESRDRSKTYEHVRKWTNKVNMYVFITYSRVY</sequence>
<dbReference type="Gene3D" id="3.40.395.10">
    <property type="entry name" value="Adenoviral Proteinase, Chain A"/>
    <property type="match status" value="1"/>
</dbReference>
<dbReference type="InterPro" id="IPR003653">
    <property type="entry name" value="Peptidase_C48_C"/>
</dbReference>
<evidence type="ECO:0000256" key="2">
    <source>
        <dbReference type="ARBA" id="ARBA00022553"/>
    </source>
</evidence>
<dbReference type="STRING" id="425265.A8Q526"/>
<dbReference type="EMBL" id="AAYY01000009">
    <property type="protein sequence ID" value="EDP43109.1"/>
    <property type="molecule type" value="Genomic_DNA"/>
</dbReference>
<comment type="similarity">
    <text evidence="1">Belongs to the peptidase C48 family.</text>
</comment>
<dbReference type="PROSITE" id="PS50600">
    <property type="entry name" value="ULP_PROTEASE"/>
    <property type="match status" value="1"/>
</dbReference>
<evidence type="ECO:0000256" key="5">
    <source>
        <dbReference type="ARBA" id="ARBA00022801"/>
    </source>
</evidence>
<evidence type="ECO:0000313" key="9">
    <source>
        <dbReference type="Proteomes" id="UP000008837"/>
    </source>
</evidence>
<organism evidence="8 9">
    <name type="scientific">Malassezia globosa (strain ATCC MYA-4612 / CBS 7966)</name>
    <name type="common">Dandruff-associated fungus</name>
    <dbReference type="NCBI Taxonomy" id="425265"/>
    <lineage>
        <taxon>Eukaryota</taxon>
        <taxon>Fungi</taxon>
        <taxon>Dikarya</taxon>
        <taxon>Basidiomycota</taxon>
        <taxon>Ustilaginomycotina</taxon>
        <taxon>Malasseziomycetes</taxon>
        <taxon>Malasseziales</taxon>
        <taxon>Malasseziaceae</taxon>
        <taxon>Malassezia</taxon>
    </lineage>
</organism>
<dbReference type="AlphaFoldDB" id="A8Q526"/>
<evidence type="ECO:0000256" key="6">
    <source>
        <dbReference type="SAM" id="MobiDB-lite"/>
    </source>
</evidence>
<dbReference type="PANTHER" id="PTHR46896:SF3">
    <property type="entry name" value="FI06413P-RELATED"/>
    <property type="match status" value="1"/>
</dbReference>
<dbReference type="GeneID" id="5854628"/>
<feature type="compositionally biased region" description="Low complexity" evidence="6">
    <location>
        <begin position="40"/>
        <end position="53"/>
    </location>
</feature>
<evidence type="ECO:0000313" key="8">
    <source>
        <dbReference type="EMBL" id="EDP43109.1"/>
    </source>
</evidence>
<dbReference type="GO" id="GO:0005634">
    <property type="term" value="C:nucleus"/>
    <property type="evidence" value="ECO:0007669"/>
    <property type="project" value="TreeGrafter"/>
</dbReference>
<feature type="compositionally biased region" description="Polar residues" evidence="6">
    <location>
        <begin position="60"/>
        <end position="69"/>
    </location>
</feature>
<gene>
    <name evidence="8" type="ORF">MGL_2705</name>
</gene>
<dbReference type="Pfam" id="PF02902">
    <property type="entry name" value="Peptidase_C48"/>
    <property type="match status" value="1"/>
</dbReference>
<keyword evidence="4" id="KW-0833">Ubl conjugation pathway</keyword>
<dbReference type="GO" id="GO:0016926">
    <property type="term" value="P:protein desumoylation"/>
    <property type="evidence" value="ECO:0007669"/>
    <property type="project" value="TreeGrafter"/>
</dbReference>
<dbReference type="RefSeq" id="XP_001730323.1">
    <property type="nucleotide sequence ID" value="XM_001730271.1"/>
</dbReference>